<accession>A0A822WRN5</accession>
<dbReference type="Proteomes" id="UP000076063">
    <property type="component" value="Unassembled WGS sequence"/>
</dbReference>
<sequence>MSLTDIKAKNAKPLEKEYKLTKLFIDIFDLTAYSFSHFCT</sequence>
<gene>
    <name evidence="1" type="ORF">SAMEA2273372_02180</name>
</gene>
<dbReference type="EMBL" id="FJZI01000004">
    <property type="protein sequence ID" value="CZX55556.1"/>
    <property type="molecule type" value="Genomic_DNA"/>
</dbReference>
<name>A0A822WRN5_9ENTR</name>
<evidence type="ECO:0000313" key="1">
    <source>
        <dbReference type="EMBL" id="CZX55556.1"/>
    </source>
</evidence>
<proteinExistence type="predicted"/>
<reference evidence="1 2" key="1">
    <citation type="submission" date="2016-03" db="EMBL/GenBank/DDBJ databases">
        <authorList>
            <consortium name="Pathogen Informatics"/>
        </authorList>
    </citation>
    <scope>NUCLEOTIDE SEQUENCE [LARGE SCALE GENOMIC DNA]</scope>
    <source>
        <strain evidence="2">e1527</strain>
    </source>
</reference>
<dbReference type="AlphaFoldDB" id="A0A822WRN5"/>
<organism evidence="1 2">
    <name type="scientific">Enterobacter bugandensis</name>
    <dbReference type="NCBI Taxonomy" id="881260"/>
    <lineage>
        <taxon>Bacteria</taxon>
        <taxon>Pseudomonadati</taxon>
        <taxon>Pseudomonadota</taxon>
        <taxon>Gammaproteobacteria</taxon>
        <taxon>Enterobacterales</taxon>
        <taxon>Enterobacteriaceae</taxon>
        <taxon>Enterobacter</taxon>
    </lineage>
</organism>
<evidence type="ECO:0000313" key="2">
    <source>
        <dbReference type="Proteomes" id="UP000076063"/>
    </source>
</evidence>
<comment type="caution">
    <text evidence="1">The sequence shown here is derived from an EMBL/GenBank/DDBJ whole genome shotgun (WGS) entry which is preliminary data.</text>
</comment>
<protein>
    <submittedName>
        <fullName evidence="1">Uncharacterized protein</fullName>
    </submittedName>
</protein>